<organism evidence="1">
    <name type="scientific">Lepeophtheirus salmonis</name>
    <name type="common">Salmon louse</name>
    <name type="synonym">Caligus salmonis</name>
    <dbReference type="NCBI Taxonomy" id="72036"/>
    <lineage>
        <taxon>Eukaryota</taxon>
        <taxon>Metazoa</taxon>
        <taxon>Ecdysozoa</taxon>
        <taxon>Arthropoda</taxon>
        <taxon>Crustacea</taxon>
        <taxon>Multicrustacea</taxon>
        <taxon>Hexanauplia</taxon>
        <taxon>Copepoda</taxon>
        <taxon>Siphonostomatoida</taxon>
        <taxon>Caligidae</taxon>
        <taxon>Lepeophtheirus</taxon>
    </lineage>
</organism>
<proteinExistence type="predicted"/>
<name>A0A0K2V862_LEPSM</name>
<sequence length="25" mass="2954">MSVEPVFSILKLHLREMLLILIIMN</sequence>
<protein>
    <submittedName>
        <fullName evidence="1">Uncharacterized protein</fullName>
    </submittedName>
</protein>
<dbReference type="EMBL" id="HACA01029367">
    <property type="protein sequence ID" value="CDW46728.1"/>
    <property type="molecule type" value="Transcribed_RNA"/>
</dbReference>
<accession>A0A0K2V862</accession>
<dbReference type="AlphaFoldDB" id="A0A0K2V862"/>
<evidence type="ECO:0000313" key="1">
    <source>
        <dbReference type="EMBL" id="CDW46728.1"/>
    </source>
</evidence>
<reference evidence="1" key="1">
    <citation type="submission" date="2014-05" db="EMBL/GenBank/DDBJ databases">
        <authorList>
            <person name="Chronopoulou M."/>
        </authorList>
    </citation>
    <scope>NUCLEOTIDE SEQUENCE</scope>
    <source>
        <tissue evidence="1">Whole organism</tissue>
    </source>
</reference>